<evidence type="ECO:0000256" key="8">
    <source>
        <dbReference type="ARBA" id="ARBA00023049"/>
    </source>
</evidence>
<feature type="chain" id="PRO_5046144233" evidence="13">
    <location>
        <begin position="30"/>
        <end position="963"/>
    </location>
</feature>
<feature type="compositionally biased region" description="Polar residues" evidence="11">
    <location>
        <begin position="727"/>
        <end position="747"/>
    </location>
</feature>
<dbReference type="SMART" id="SM00327">
    <property type="entry name" value="VWA"/>
    <property type="match status" value="1"/>
</dbReference>
<comment type="caution">
    <text evidence="15">The sequence shown here is derived from an EMBL/GenBank/DDBJ whole genome shotgun (WGS) entry which is preliminary data.</text>
</comment>
<evidence type="ECO:0000256" key="2">
    <source>
        <dbReference type="ARBA" id="ARBA00022448"/>
    </source>
</evidence>
<feature type="transmembrane region" description="Helical" evidence="12">
    <location>
        <begin position="907"/>
        <end position="931"/>
    </location>
</feature>
<dbReference type="PANTHER" id="PTHR10579:SF172">
    <property type="entry name" value="CALCIUM-ACTIVATED CHLORIDE CHANNEL REGULATOR 4 PRECURSOR-RELATED"/>
    <property type="match status" value="1"/>
</dbReference>
<dbReference type="InterPro" id="IPR013642">
    <property type="entry name" value="CLCA_N"/>
</dbReference>
<evidence type="ECO:0000256" key="4">
    <source>
        <dbReference type="ARBA" id="ARBA00022723"/>
    </source>
</evidence>
<dbReference type="SUPFAM" id="SSF53300">
    <property type="entry name" value="vWA-like"/>
    <property type="match status" value="1"/>
</dbReference>
<keyword evidence="12" id="KW-1133">Transmembrane helix</keyword>
<dbReference type="Gene3D" id="2.60.40.10">
    <property type="entry name" value="Immunoglobulins"/>
    <property type="match status" value="1"/>
</dbReference>
<sequence length="963" mass="105693">MQTATMYNMTLSSVLLYLLFGVFLTDCSTIELINNGYNGVVIAIHPKVSEDPKLIENIKGMVKEASSYLFTATRRRAFYRDVKILVPSTWAENHTLYKKPTRESYKKASIIVADPFCTDIASTPYAVTNGQCGEEGKYIHFTPKYLLQDEVVDNFGPCGRVFVHTWANFRWGVFSEYDTLKKPFYRSSKGQIEATRCSKDITGYLINPGTGSSCETDTSTGLPKADCTFIPHQKQNTNASIMFQQFLPDVTDFCDENTHNDEAPNQQNKICNYRSTWEVIRQTKDFRGSNPPVSTSPPEITFTLLQARHRVVCLVLDVSGSMGSFDRITRLRRASEVFLMEIIDKGSWVGIVTFNHDAAIQKSLTLIDSEAIRTDLISHLPSTAGGGTNICSGIRKGFEVLRGDDGETSGDEIILLTDGEDSAVRSCLEEVKNSGSIIHTVALGPSADSALEEMSNATGGLQFYASDKLDSSGLIDVFSSLSVSSGDFAAEVIQLTSDGKQTDAGKWFHGTIYLDSTVGNNTVFTITWQTDVPMILITSPNSQSYSNEDLQIKTDLRIGRLTLPGTAQPGLWGYNILNSGRSQQSFTVTVNSRAVNECVPPITVNAEMNTESTSYPTPVIIYAEVNQGYTPVINANVTAIIELANTSTVELSLLDSGSGADAFKNDGVYSSYFFSFGGNGRYSLKIKVLGLGGTVKVTTREGNSLPYRSGYISQNGTVHFNKPPHANDTTSDVGSFSRSGKGSTLTVSKVPADPTDEFPPGRVTDLTASIVDDKIQLTWTAPGDDFDKGLVSSYKIKMSGSMVQLRDNFTGCDIINTTTLQLKPAGEVQVFLFPRDAAKIFNSIIIYFALTATDDAGHTSELSVIAQVSIFMFKEAIPTTSWPMNSSSTEPYPIPALPHSTCCQHEWLVLLLVGMGLFLHLFWLLMLIIWWNVGKKVIYVYSDKDTMISNPFSTGVGMYSRQM</sequence>
<keyword evidence="16" id="KW-1185">Reference proteome</keyword>
<evidence type="ECO:0000256" key="11">
    <source>
        <dbReference type="SAM" id="MobiDB-lite"/>
    </source>
</evidence>
<dbReference type="Pfam" id="PF13519">
    <property type="entry name" value="VWA_2"/>
    <property type="match status" value="1"/>
</dbReference>
<keyword evidence="12" id="KW-0812">Transmembrane</keyword>
<dbReference type="PROSITE" id="PS50234">
    <property type="entry name" value="VWFA"/>
    <property type="match status" value="1"/>
</dbReference>
<evidence type="ECO:0000256" key="1">
    <source>
        <dbReference type="ARBA" id="ARBA00006398"/>
    </source>
</evidence>
<comment type="similarity">
    <text evidence="1">Belongs to the CLCR family.</text>
</comment>
<gene>
    <name evidence="15" type="ORF">HHUSO_G35571</name>
</gene>
<dbReference type="CDD" id="cd00198">
    <property type="entry name" value="vWFA"/>
    <property type="match status" value="1"/>
</dbReference>
<keyword evidence="9" id="KW-0325">Glycoprotein</keyword>
<dbReference type="PANTHER" id="PTHR10579">
    <property type="entry name" value="CALCIUM-ACTIVATED CHLORIDE CHANNEL REGULATOR"/>
    <property type="match status" value="1"/>
</dbReference>
<keyword evidence="6" id="KW-0378">Hydrolase</keyword>
<evidence type="ECO:0000313" key="15">
    <source>
        <dbReference type="EMBL" id="KAK6467175.1"/>
    </source>
</evidence>
<evidence type="ECO:0000256" key="5">
    <source>
        <dbReference type="ARBA" id="ARBA00022729"/>
    </source>
</evidence>
<evidence type="ECO:0000256" key="13">
    <source>
        <dbReference type="SAM" id="SignalP"/>
    </source>
</evidence>
<feature type="signal peptide" evidence="13">
    <location>
        <begin position="1"/>
        <end position="29"/>
    </location>
</feature>
<evidence type="ECO:0000313" key="16">
    <source>
        <dbReference type="Proteomes" id="UP001369086"/>
    </source>
</evidence>
<keyword evidence="12" id="KW-0472">Membrane</keyword>
<feature type="region of interest" description="Disordered" evidence="11">
    <location>
        <begin position="727"/>
        <end position="758"/>
    </location>
</feature>
<evidence type="ECO:0000259" key="14">
    <source>
        <dbReference type="PROSITE" id="PS50234"/>
    </source>
</evidence>
<keyword evidence="3" id="KW-0645">Protease</keyword>
<proteinExistence type="inferred from homology"/>
<dbReference type="InterPro" id="IPR002035">
    <property type="entry name" value="VWF_A"/>
</dbReference>
<dbReference type="InterPro" id="IPR004727">
    <property type="entry name" value="CLCA_chordata"/>
</dbReference>
<feature type="domain" description="VWFA" evidence="14">
    <location>
        <begin position="311"/>
        <end position="481"/>
    </location>
</feature>
<dbReference type="Gene3D" id="3.40.50.410">
    <property type="entry name" value="von Willebrand factor, type A domain"/>
    <property type="match status" value="1"/>
</dbReference>
<organism evidence="15 16">
    <name type="scientific">Huso huso</name>
    <name type="common">Beluga</name>
    <name type="synonym">Acipenser huso</name>
    <dbReference type="NCBI Taxonomy" id="61971"/>
    <lineage>
        <taxon>Eukaryota</taxon>
        <taxon>Metazoa</taxon>
        <taxon>Chordata</taxon>
        <taxon>Craniata</taxon>
        <taxon>Vertebrata</taxon>
        <taxon>Euteleostomi</taxon>
        <taxon>Actinopterygii</taxon>
        <taxon>Chondrostei</taxon>
        <taxon>Acipenseriformes</taxon>
        <taxon>Acipenseridae</taxon>
        <taxon>Huso</taxon>
    </lineage>
</organism>
<evidence type="ECO:0000256" key="12">
    <source>
        <dbReference type="SAM" id="Phobius"/>
    </source>
</evidence>
<accession>A0ABR0Y3E4</accession>
<evidence type="ECO:0000256" key="6">
    <source>
        <dbReference type="ARBA" id="ARBA00022801"/>
    </source>
</evidence>
<keyword evidence="7" id="KW-0862">Zinc</keyword>
<dbReference type="InterPro" id="IPR051266">
    <property type="entry name" value="CLCR"/>
</dbReference>
<keyword evidence="4" id="KW-0479">Metal-binding</keyword>
<dbReference type="Proteomes" id="UP001369086">
    <property type="component" value="Unassembled WGS sequence"/>
</dbReference>
<dbReference type="InterPro" id="IPR036465">
    <property type="entry name" value="vWFA_dom_sf"/>
</dbReference>
<dbReference type="Pfam" id="PF08434">
    <property type="entry name" value="CLCA"/>
    <property type="match status" value="1"/>
</dbReference>
<evidence type="ECO:0000256" key="3">
    <source>
        <dbReference type="ARBA" id="ARBA00022670"/>
    </source>
</evidence>
<protein>
    <submittedName>
        <fullName evidence="15">Calcium-activated chloride channel regulator 1-like</fullName>
    </submittedName>
</protein>
<keyword evidence="10" id="KW-0868">Chloride</keyword>
<name>A0ABR0Y3E4_HUSHU</name>
<evidence type="ECO:0000256" key="10">
    <source>
        <dbReference type="ARBA" id="ARBA00023214"/>
    </source>
</evidence>
<keyword evidence="5 13" id="KW-0732">Signal</keyword>
<evidence type="ECO:0000256" key="7">
    <source>
        <dbReference type="ARBA" id="ARBA00022833"/>
    </source>
</evidence>
<reference evidence="15 16" key="1">
    <citation type="submission" date="2021-05" db="EMBL/GenBank/DDBJ databases">
        <authorList>
            <person name="Zahm M."/>
            <person name="Klopp C."/>
            <person name="Cabau C."/>
            <person name="Kuhl H."/>
            <person name="Suciu R."/>
            <person name="Ciorpac M."/>
            <person name="Holostenco D."/>
            <person name="Gessner J."/>
            <person name="Wuertz S."/>
            <person name="Hohne C."/>
            <person name="Stock M."/>
            <person name="Gislard M."/>
            <person name="Lluch J."/>
            <person name="Milhes M."/>
            <person name="Lampietro C."/>
            <person name="Lopez Roques C."/>
            <person name="Donnadieu C."/>
            <person name="Du K."/>
            <person name="Schartl M."/>
            <person name="Guiguen Y."/>
        </authorList>
    </citation>
    <scope>NUCLEOTIDE SEQUENCE [LARGE SCALE GENOMIC DNA]</scope>
    <source>
        <strain evidence="15">Hh-F2</strain>
        <tissue evidence="15">Blood</tissue>
    </source>
</reference>
<dbReference type="InterPro" id="IPR013783">
    <property type="entry name" value="Ig-like_fold"/>
</dbReference>
<dbReference type="NCBIfam" id="TIGR00868">
    <property type="entry name" value="hCaCC"/>
    <property type="match status" value="1"/>
</dbReference>
<evidence type="ECO:0000256" key="9">
    <source>
        <dbReference type="ARBA" id="ARBA00023180"/>
    </source>
</evidence>
<keyword evidence="8" id="KW-0482">Metalloprotease</keyword>
<dbReference type="EMBL" id="JAHFZB010000051">
    <property type="protein sequence ID" value="KAK6467175.1"/>
    <property type="molecule type" value="Genomic_DNA"/>
</dbReference>
<keyword evidence="2" id="KW-0813">Transport</keyword>